<accession>A0AAE0TIC0</accession>
<gene>
    <name evidence="2" type="ORF">CHS0354_028148</name>
</gene>
<dbReference type="AlphaFoldDB" id="A0AAE0TIC0"/>
<proteinExistence type="predicted"/>
<reference evidence="2" key="2">
    <citation type="journal article" date="2021" name="Genome Biol. Evol.">
        <title>Developing a high-quality reference genome for a parasitic bivalve with doubly uniparental inheritance (Bivalvia: Unionida).</title>
        <authorList>
            <person name="Smith C.H."/>
        </authorList>
    </citation>
    <scope>NUCLEOTIDE SEQUENCE</scope>
    <source>
        <strain evidence="2">CHS0354</strain>
        <tissue evidence="2">Mantle</tissue>
    </source>
</reference>
<name>A0AAE0TIC0_9BIVA</name>
<keyword evidence="3" id="KW-1185">Reference proteome</keyword>
<organism evidence="2 3">
    <name type="scientific">Potamilus streckersoni</name>
    <dbReference type="NCBI Taxonomy" id="2493646"/>
    <lineage>
        <taxon>Eukaryota</taxon>
        <taxon>Metazoa</taxon>
        <taxon>Spiralia</taxon>
        <taxon>Lophotrochozoa</taxon>
        <taxon>Mollusca</taxon>
        <taxon>Bivalvia</taxon>
        <taxon>Autobranchia</taxon>
        <taxon>Heteroconchia</taxon>
        <taxon>Palaeoheterodonta</taxon>
        <taxon>Unionida</taxon>
        <taxon>Unionoidea</taxon>
        <taxon>Unionidae</taxon>
        <taxon>Ambleminae</taxon>
        <taxon>Lampsilini</taxon>
        <taxon>Potamilus</taxon>
    </lineage>
</organism>
<feature type="region of interest" description="Disordered" evidence="1">
    <location>
        <begin position="41"/>
        <end position="63"/>
    </location>
</feature>
<dbReference type="Proteomes" id="UP001195483">
    <property type="component" value="Unassembled WGS sequence"/>
</dbReference>
<dbReference type="EMBL" id="JAEAOA010001692">
    <property type="protein sequence ID" value="KAK3610751.1"/>
    <property type="molecule type" value="Genomic_DNA"/>
</dbReference>
<feature type="compositionally biased region" description="Polar residues" evidence="1">
    <location>
        <begin position="45"/>
        <end position="54"/>
    </location>
</feature>
<comment type="caution">
    <text evidence="2">The sequence shown here is derived from an EMBL/GenBank/DDBJ whole genome shotgun (WGS) entry which is preliminary data.</text>
</comment>
<protein>
    <submittedName>
        <fullName evidence="2">Uncharacterized protein</fullName>
    </submittedName>
</protein>
<evidence type="ECO:0000256" key="1">
    <source>
        <dbReference type="SAM" id="MobiDB-lite"/>
    </source>
</evidence>
<reference evidence="2" key="3">
    <citation type="submission" date="2023-05" db="EMBL/GenBank/DDBJ databases">
        <authorList>
            <person name="Smith C.H."/>
        </authorList>
    </citation>
    <scope>NUCLEOTIDE SEQUENCE</scope>
    <source>
        <strain evidence="2">CHS0354</strain>
        <tissue evidence="2">Mantle</tissue>
    </source>
</reference>
<evidence type="ECO:0000313" key="2">
    <source>
        <dbReference type="EMBL" id="KAK3610751.1"/>
    </source>
</evidence>
<evidence type="ECO:0000313" key="3">
    <source>
        <dbReference type="Proteomes" id="UP001195483"/>
    </source>
</evidence>
<sequence>MMKAFNYKRQSLNLRDRPSGTKTFNPAITAFTLTATEIPGAEGEITSTTNTATDVTGGVRLGH</sequence>
<reference evidence="2" key="1">
    <citation type="journal article" date="2021" name="Genome Biol. Evol.">
        <title>A High-Quality Reference Genome for a Parasitic Bivalve with Doubly Uniparental Inheritance (Bivalvia: Unionida).</title>
        <authorList>
            <person name="Smith C.H."/>
        </authorList>
    </citation>
    <scope>NUCLEOTIDE SEQUENCE</scope>
    <source>
        <strain evidence="2">CHS0354</strain>
    </source>
</reference>